<accession>A0A0A0I1B8</accession>
<feature type="transmembrane region" description="Helical" evidence="17">
    <location>
        <begin position="231"/>
        <end position="254"/>
    </location>
</feature>
<dbReference type="OrthoDB" id="9808289at2"/>
<dbReference type="EMBL" id="JENJ01000067">
    <property type="protein sequence ID" value="KGM94587.1"/>
    <property type="molecule type" value="Genomic_DNA"/>
</dbReference>
<dbReference type="EC" id="3.6.1.27" evidence="3 17"/>
<keyword evidence="8 17" id="KW-0133">Cell shape</keyword>
<dbReference type="GO" id="GO:0009252">
    <property type="term" value="P:peptidoglycan biosynthetic process"/>
    <property type="evidence" value="ECO:0007669"/>
    <property type="project" value="UniProtKB-KW"/>
</dbReference>
<dbReference type="NCBIfam" id="NF001390">
    <property type="entry name" value="PRK00281.1-4"/>
    <property type="match status" value="1"/>
</dbReference>
<evidence type="ECO:0000256" key="10">
    <source>
        <dbReference type="ARBA" id="ARBA00022989"/>
    </source>
</evidence>
<feature type="transmembrane region" description="Helical" evidence="17">
    <location>
        <begin position="122"/>
        <end position="141"/>
    </location>
</feature>
<dbReference type="NCBIfam" id="NF001389">
    <property type="entry name" value="PRK00281.1-2"/>
    <property type="match status" value="1"/>
</dbReference>
<evidence type="ECO:0000256" key="4">
    <source>
        <dbReference type="ARBA" id="ARBA00021581"/>
    </source>
</evidence>
<dbReference type="GO" id="GO:0046677">
    <property type="term" value="P:response to antibiotic"/>
    <property type="evidence" value="ECO:0007669"/>
    <property type="project" value="UniProtKB-UniRule"/>
</dbReference>
<proteinExistence type="inferred from homology"/>
<evidence type="ECO:0000256" key="3">
    <source>
        <dbReference type="ARBA" id="ARBA00012374"/>
    </source>
</evidence>
<reference evidence="18 19" key="1">
    <citation type="submission" date="2014-01" db="EMBL/GenBank/DDBJ databases">
        <title>Plasmidome dynamics in the species complex Clostridium novyi sensu lato converts strains of independent lineages into distinctly different pathogens.</title>
        <authorList>
            <person name="Skarin H."/>
            <person name="Segerman B."/>
        </authorList>
    </citation>
    <scope>NUCLEOTIDE SEQUENCE [LARGE SCALE GENOMIC DNA]</scope>
    <source>
        <strain evidence="18 19">4552</strain>
    </source>
</reference>
<feature type="transmembrane region" description="Helical" evidence="17">
    <location>
        <begin position="96"/>
        <end position="116"/>
    </location>
</feature>
<comment type="function">
    <text evidence="17">Catalyzes the dephosphorylation of undecaprenyl diphosphate (UPP). Confers resistance to bacitracin.</text>
</comment>
<keyword evidence="9 17" id="KW-0573">Peptidoglycan synthesis</keyword>
<dbReference type="GO" id="GO:0008360">
    <property type="term" value="P:regulation of cell shape"/>
    <property type="evidence" value="ECO:0007669"/>
    <property type="project" value="UniProtKB-KW"/>
</dbReference>
<comment type="subcellular location">
    <subcellularLocation>
        <location evidence="1 17">Cell membrane</location>
        <topology evidence="1 17">Multi-pass membrane protein</topology>
    </subcellularLocation>
</comment>
<evidence type="ECO:0000256" key="8">
    <source>
        <dbReference type="ARBA" id="ARBA00022960"/>
    </source>
</evidence>
<dbReference type="NCBIfam" id="TIGR00753">
    <property type="entry name" value="undec_PP_bacA"/>
    <property type="match status" value="1"/>
</dbReference>
<keyword evidence="5 17" id="KW-1003">Cell membrane</keyword>
<evidence type="ECO:0000256" key="6">
    <source>
        <dbReference type="ARBA" id="ARBA00022692"/>
    </source>
</evidence>
<dbReference type="GO" id="GO:0071555">
    <property type="term" value="P:cell wall organization"/>
    <property type="evidence" value="ECO:0007669"/>
    <property type="project" value="UniProtKB-KW"/>
</dbReference>
<keyword evidence="11 17" id="KW-0472">Membrane</keyword>
<organism evidence="18 19">
    <name type="scientific">Clostridium novyi A str. 4552</name>
    <dbReference type="NCBI Taxonomy" id="1444289"/>
    <lineage>
        <taxon>Bacteria</taxon>
        <taxon>Bacillati</taxon>
        <taxon>Bacillota</taxon>
        <taxon>Clostridia</taxon>
        <taxon>Eubacteriales</taxon>
        <taxon>Clostridiaceae</taxon>
        <taxon>Clostridium</taxon>
    </lineage>
</organism>
<dbReference type="Pfam" id="PF02673">
    <property type="entry name" value="BacA"/>
    <property type="match status" value="1"/>
</dbReference>
<comment type="caution">
    <text evidence="18">The sequence shown here is derived from an EMBL/GenBank/DDBJ whole genome shotgun (WGS) entry which is preliminary data.</text>
</comment>
<keyword evidence="7 17" id="KW-0378">Hydrolase</keyword>
<protein>
    <recommendedName>
        <fullName evidence="4 17">Undecaprenyl-diphosphatase</fullName>
        <ecNumber evidence="3 17">3.6.1.27</ecNumber>
    </recommendedName>
    <alternativeName>
        <fullName evidence="15 17">Bacitracin resistance protein</fullName>
    </alternativeName>
    <alternativeName>
        <fullName evidence="14 17">Undecaprenyl pyrophosphate phosphatase</fullName>
    </alternativeName>
</protein>
<keyword evidence="13 17" id="KW-0961">Cell wall biogenesis/degradation</keyword>
<dbReference type="GO" id="GO:0005886">
    <property type="term" value="C:plasma membrane"/>
    <property type="evidence" value="ECO:0007669"/>
    <property type="project" value="UniProtKB-SubCell"/>
</dbReference>
<comment type="miscellaneous">
    <text evidence="17">Bacitracin is thought to be involved in the inhibition of peptidoglycan synthesis by sequestering undecaprenyl diphosphate, thereby reducing the pool of lipid carrier available.</text>
</comment>
<evidence type="ECO:0000256" key="15">
    <source>
        <dbReference type="ARBA" id="ARBA00032932"/>
    </source>
</evidence>
<evidence type="ECO:0000256" key="1">
    <source>
        <dbReference type="ARBA" id="ARBA00004651"/>
    </source>
</evidence>
<evidence type="ECO:0000313" key="18">
    <source>
        <dbReference type="EMBL" id="KGM94587.1"/>
    </source>
</evidence>
<evidence type="ECO:0000256" key="16">
    <source>
        <dbReference type="ARBA" id="ARBA00047594"/>
    </source>
</evidence>
<keyword evidence="10 17" id="KW-1133">Transmembrane helix</keyword>
<evidence type="ECO:0000256" key="17">
    <source>
        <dbReference type="HAMAP-Rule" id="MF_01006"/>
    </source>
</evidence>
<feature type="transmembrane region" description="Helical" evidence="17">
    <location>
        <begin position="266"/>
        <end position="285"/>
    </location>
</feature>
<evidence type="ECO:0000256" key="7">
    <source>
        <dbReference type="ARBA" id="ARBA00022801"/>
    </source>
</evidence>
<comment type="similarity">
    <text evidence="2 17">Belongs to the UppP family.</text>
</comment>
<dbReference type="PANTHER" id="PTHR30622">
    <property type="entry name" value="UNDECAPRENYL-DIPHOSPHATASE"/>
    <property type="match status" value="1"/>
</dbReference>
<dbReference type="Proteomes" id="UP000030012">
    <property type="component" value="Unassembled WGS sequence"/>
</dbReference>
<evidence type="ECO:0000256" key="11">
    <source>
        <dbReference type="ARBA" id="ARBA00023136"/>
    </source>
</evidence>
<dbReference type="AlphaFoldDB" id="A0A0A0I1B8"/>
<evidence type="ECO:0000256" key="5">
    <source>
        <dbReference type="ARBA" id="ARBA00022475"/>
    </source>
</evidence>
<sequence length="287" mass="31859">MENLWFIIKAIIIGIVEGITEFLPVSSTGHMIIVEDLINFKEGVMPASLYTKQYIDAFTMIIQLGAILAIVVLYWGKIKRSFENFAPSKPKSGFKFWLNIAVAAVPAGILGLKFHSKINEKLFNPGSVTAALIVGAIWMIFAEKRYRGKFTTRDIDNVTIKQAFIIGCFQCLALWPGMSRSASTIIGAWIVGLSTVAAAEFSFFLALPVMFGLTLKSLIFDINIFTLGSMHIIGLTVGFIVSFIVALIVVDKFITFLKKRPMRVFAIYRILLGIVLIILSLFNVISM</sequence>
<dbReference type="InterPro" id="IPR003824">
    <property type="entry name" value="UppP"/>
</dbReference>
<evidence type="ECO:0000256" key="14">
    <source>
        <dbReference type="ARBA" id="ARBA00032707"/>
    </source>
</evidence>
<evidence type="ECO:0000313" key="19">
    <source>
        <dbReference type="Proteomes" id="UP000030012"/>
    </source>
</evidence>
<evidence type="ECO:0000256" key="2">
    <source>
        <dbReference type="ARBA" id="ARBA00010621"/>
    </source>
</evidence>
<evidence type="ECO:0000256" key="12">
    <source>
        <dbReference type="ARBA" id="ARBA00023251"/>
    </source>
</evidence>
<feature type="transmembrane region" description="Helical" evidence="17">
    <location>
        <begin position="186"/>
        <end position="211"/>
    </location>
</feature>
<comment type="catalytic activity">
    <reaction evidence="16 17">
        <text>di-trans,octa-cis-undecaprenyl diphosphate + H2O = di-trans,octa-cis-undecaprenyl phosphate + phosphate + H(+)</text>
        <dbReference type="Rhea" id="RHEA:28094"/>
        <dbReference type="ChEBI" id="CHEBI:15377"/>
        <dbReference type="ChEBI" id="CHEBI:15378"/>
        <dbReference type="ChEBI" id="CHEBI:43474"/>
        <dbReference type="ChEBI" id="CHEBI:58405"/>
        <dbReference type="ChEBI" id="CHEBI:60392"/>
        <dbReference type="EC" id="3.6.1.27"/>
    </reaction>
</comment>
<keyword evidence="6 17" id="KW-0812">Transmembrane</keyword>
<keyword evidence="12 17" id="KW-0046">Antibiotic resistance</keyword>
<evidence type="ECO:0000256" key="13">
    <source>
        <dbReference type="ARBA" id="ARBA00023316"/>
    </source>
</evidence>
<dbReference type="HAMAP" id="MF_01006">
    <property type="entry name" value="Undec_diphosphatase"/>
    <property type="match status" value="1"/>
</dbReference>
<dbReference type="RefSeq" id="WP_039256121.1">
    <property type="nucleotide sequence ID" value="NZ_JENJ01000067.1"/>
</dbReference>
<dbReference type="GO" id="GO:0050380">
    <property type="term" value="F:undecaprenyl-diphosphatase activity"/>
    <property type="evidence" value="ECO:0007669"/>
    <property type="project" value="UniProtKB-UniRule"/>
</dbReference>
<gene>
    <name evidence="17" type="primary">uppP</name>
    <name evidence="18" type="ORF">Z968_11405</name>
</gene>
<evidence type="ECO:0000256" key="9">
    <source>
        <dbReference type="ARBA" id="ARBA00022984"/>
    </source>
</evidence>
<dbReference type="PANTHER" id="PTHR30622:SF3">
    <property type="entry name" value="UNDECAPRENYL-DIPHOSPHATASE"/>
    <property type="match status" value="1"/>
</dbReference>
<name>A0A0A0I1B8_CLONO</name>
<feature type="transmembrane region" description="Helical" evidence="17">
    <location>
        <begin position="54"/>
        <end position="75"/>
    </location>
</feature>